<dbReference type="Proteomes" id="UP000194137">
    <property type="component" value="Chromosome"/>
</dbReference>
<evidence type="ECO:0000256" key="1">
    <source>
        <dbReference type="SAM" id="Phobius"/>
    </source>
</evidence>
<dbReference type="AlphaFoldDB" id="A0A1W7A0I0"/>
<dbReference type="STRING" id="1235591.CAK95_21950"/>
<feature type="transmembrane region" description="Helical" evidence="1">
    <location>
        <begin position="222"/>
        <end position="239"/>
    </location>
</feature>
<accession>A0A1W7A0I0</accession>
<gene>
    <name evidence="2" type="ORF">CAK95_21950</name>
</gene>
<keyword evidence="1" id="KW-0472">Membrane</keyword>
<dbReference type="RefSeq" id="WP_086091576.1">
    <property type="nucleotide sequence ID" value="NZ_CP021112.1"/>
</dbReference>
<reference evidence="2 3" key="1">
    <citation type="submission" date="2017-05" db="EMBL/GenBank/DDBJ databases">
        <title>Full genome sequence of Pseudorhodoplanes sinuspersici.</title>
        <authorList>
            <person name="Dastgheib S.M.M."/>
            <person name="Shavandi M."/>
            <person name="Tirandaz H."/>
        </authorList>
    </citation>
    <scope>NUCLEOTIDE SEQUENCE [LARGE SCALE GENOMIC DNA]</scope>
    <source>
        <strain evidence="2 3">RIPI110</strain>
    </source>
</reference>
<name>A0A1W7A0I0_9HYPH</name>
<dbReference type="InterPro" id="IPR011606">
    <property type="entry name" value="Brnchd-chn_aa_trnsp_permease"/>
</dbReference>
<dbReference type="EMBL" id="CP021112">
    <property type="protein sequence ID" value="ARQ03112.1"/>
    <property type="molecule type" value="Genomic_DNA"/>
</dbReference>
<dbReference type="OrthoDB" id="7675159at2"/>
<evidence type="ECO:0000313" key="2">
    <source>
        <dbReference type="EMBL" id="ARQ03112.1"/>
    </source>
</evidence>
<keyword evidence="1" id="KW-0812">Transmembrane</keyword>
<feature type="transmembrane region" description="Helical" evidence="1">
    <location>
        <begin position="173"/>
        <end position="190"/>
    </location>
</feature>
<dbReference type="KEGG" id="psin:CAK95_21950"/>
<feature type="transmembrane region" description="Helical" evidence="1">
    <location>
        <begin position="82"/>
        <end position="104"/>
    </location>
</feature>
<keyword evidence="1" id="KW-1133">Transmembrane helix</keyword>
<feature type="transmembrane region" description="Helical" evidence="1">
    <location>
        <begin position="197"/>
        <end position="216"/>
    </location>
</feature>
<feature type="transmembrane region" description="Helical" evidence="1">
    <location>
        <begin position="144"/>
        <end position="167"/>
    </location>
</feature>
<proteinExistence type="predicted"/>
<organism evidence="2 3">
    <name type="scientific">Pseudorhodoplanes sinuspersici</name>
    <dbReference type="NCBI Taxonomy" id="1235591"/>
    <lineage>
        <taxon>Bacteria</taxon>
        <taxon>Pseudomonadati</taxon>
        <taxon>Pseudomonadota</taxon>
        <taxon>Alphaproteobacteria</taxon>
        <taxon>Hyphomicrobiales</taxon>
        <taxon>Pseudorhodoplanes</taxon>
    </lineage>
</organism>
<protein>
    <submittedName>
        <fullName evidence="2">Branched-chain amino acid permease (Azaleucine resistance)</fullName>
    </submittedName>
</protein>
<feature type="transmembrane region" description="Helical" evidence="1">
    <location>
        <begin position="20"/>
        <end position="43"/>
    </location>
</feature>
<sequence>MPAPYAIDFPSSTAAYLGGLRAAAFSVFAYVLFGTYIGIGALAYDFNFSLLWVTTSTLLVWAGPAQVILISTLGGGAQIVEAAIAVGLSGVRLLPMVVSLMPLLRGPKTKTHQLLAPAHFTAVSMWVETMRLAPQMPAERRIPFANGIATGYMASAMLATVLGYYLAAGLPSLLTAALLFLTPMSFLVSIARNSSFLVDRLALLLGLVLGPILAYRNVELDVMWAGVGGGTLAYLAHRLRDSLR</sequence>
<feature type="transmembrane region" description="Helical" evidence="1">
    <location>
        <begin position="50"/>
        <end position="70"/>
    </location>
</feature>
<keyword evidence="3" id="KW-1185">Reference proteome</keyword>
<evidence type="ECO:0000313" key="3">
    <source>
        <dbReference type="Proteomes" id="UP000194137"/>
    </source>
</evidence>
<dbReference type="Pfam" id="PF03591">
    <property type="entry name" value="AzlC"/>
    <property type="match status" value="1"/>
</dbReference>